<evidence type="ECO:0008006" key="4">
    <source>
        <dbReference type="Google" id="ProtNLM"/>
    </source>
</evidence>
<dbReference type="AlphaFoldDB" id="A0A482VNN6"/>
<evidence type="ECO:0000313" key="2">
    <source>
        <dbReference type="EMBL" id="RZC34541.1"/>
    </source>
</evidence>
<feature type="compositionally biased region" description="Polar residues" evidence="1">
    <location>
        <begin position="47"/>
        <end position="64"/>
    </location>
</feature>
<organism evidence="2 3">
    <name type="scientific">Asbolus verrucosus</name>
    <name type="common">Desert ironclad beetle</name>
    <dbReference type="NCBI Taxonomy" id="1661398"/>
    <lineage>
        <taxon>Eukaryota</taxon>
        <taxon>Metazoa</taxon>
        <taxon>Ecdysozoa</taxon>
        <taxon>Arthropoda</taxon>
        <taxon>Hexapoda</taxon>
        <taxon>Insecta</taxon>
        <taxon>Pterygota</taxon>
        <taxon>Neoptera</taxon>
        <taxon>Endopterygota</taxon>
        <taxon>Coleoptera</taxon>
        <taxon>Polyphaga</taxon>
        <taxon>Cucujiformia</taxon>
        <taxon>Tenebrionidae</taxon>
        <taxon>Pimeliinae</taxon>
        <taxon>Asbolus</taxon>
    </lineage>
</organism>
<comment type="caution">
    <text evidence="2">The sequence shown here is derived from an EMBL/GenBank/DDBJ whole genome shotgun (WGS) entry which is preliminary data.</text>
</comment>
<protein>
    <recommendedName>
        <fullName evidence="4">G patch domain-containing protein 2-like</fullName>
    </recommendedName>
</protein>
<feature type="region of interest" description="Disordered" evidence="1">
    <location>
        <begin position="46"/>
        <end position="79"/>
    </location>
</feature>
<feature type="compositionally biased region" description="Polar residues" evidence="1">
    <location>
        <begin position="126"/>
        <end position="135"/>
    </location>
</feature>
<dbReference type="InterPro" id="IPR051189">
    <property type="entry name" value="Splicing_assoc_domain"/>
</dbReference>
<evidence type="ECO:0000256" key="1">
    <source>
        <dbReference type="SAM" id="MobiDB-lite"/>
    </source>
</evidence>
<dbReference type="PANTHER" id="PTHR14195">
    <property type="entry name" value="G PATCH DOMAIN CONTAINING PROTEIN 2"/>
    <property type="match status" value="1"/>
</dbReference>
<reference evidence="2 3" key="1">
    <citation type="submission" date="2017-03" db="EMBL/GenBank/DDBJ databases">
        <title>Genome of the blue death feigning beetle - Asbolus verrucosus.</title>
        <authorList>
            <person name="Rider S.D."/>
        </authorList>
    </citation>
    <scope>NUCLEOTIDE SEQUENCE [LARGE SCALE GENOMIC DNA]</scope>
    <source>
        <strain evidence="2">Butters</strain>
        <tissue evidence="2">Head and leg muscle</tissue>
    </source>
</reference>
<feature type="region of interest" description="Disordered" evidence="1">
    <location>
        <begin position="124"/>
        <end position="162"/>
    </location>
</feature>
<gene>
    <name evidence="2" type="ORF">BDFB_002464</name>
</gene>
<feature type="compositionally biased region" description="Basic residues" evidence="1">
    <location>
        <begin position="138"/>
        <end position="147"/>
    </location>
</feature>
<sequence>MDHLAQDLSIALEESESCGPITFTHDSTGKWGMRRRTRSAGNLLVYMNNSPDNQADDSTSSNSETRNEKTSHRIASFHQSDSDEISLNMAIAKVMHNKSSMRMKHALHSYVRGRCSKLGVNHSLESDSVNENSPARPNLRRKRKLKRMSIDEAPIPPCGKRKRSQRLDIIDNGRSIRHTTKIRPLHQTLVDKIEKMFQNTSSMDDSNTMETQSIDDCEFTSESSISWSGGEGHDGDDELTDWAPSIDNSSAMDQSSFNETDSREIRAGCRRLGDERPGFSISTGANERVAKFLQDTTKSELRLLGGEREKLGQLAALYSLDLWFDSPTSSLLRKTSKTPCMQPPQRHHSGMSAGHKRIRTHGRFLGVE</sequence>
<accession>A0A482VNN6</accession>
<feature type="region of interest" description="Disordered" evidence="1">
    <location>
        <begin position="334"/>
        <end position="355"/>
    </location>
</feature>
<dbReference type="STRING" id="1661398.A0A482VNN6"/>
<keyword evidence="3" id="KW-1185">Reference proteome</keyword>
<feature type="compositionally biased region" description="Basic residues" evidence="1">
    <location>
        <begin position="345"/>
        <end position="355"/>
    </location>
</feature>
<name>A0A482VNN6_ASBVE</name>
<dbReference type="Proteomes" id="UP000292052">
    <property type="component" value="Unassembled WGS sequence"/>
</dbReference>
<evidence type="ECO:0000313" key="3">
    <source>
        <dbReference type="Proteomes" id="UP000292052"/>
    </source>
</evidence>
<proteinExistence type="predicted"/>
<dbReference type="OrthoDB" id="6095487at2759"/>
<dbReference type="EMBL" id="QDEB01079132">
    <property type="protein sequence ID" value="RZC34541.1"/>
    <property type="molecule type" value="Genomic_DNA"/>
</dbReference>